<gene>
    <name evidence="2" type="primary">LOC114328974</name>
</gene>
<protein>
    <submittedName>
        <fullName evidence="2">Uncharacterized protein LOC114328974</fullName>
    </submittedName>
</protein>
<sequence>MKLTIESVILITALFAGALVNGEKTPDPSKARLVIACSKAFIWAGSIDKSQPIIRELIDAYHNSDDDDKKAIEDYKKILDKYKKQIGDSGKNMYKCMNDLAITGRFDVQDFGECRKIFTNEDITKLLTPIVLKDLKTSSEIKYDIKNAIIAKYKCNDPENKHKPECGLPEKYETCRKNIVAA</sequence>
<accession>A0A6P7FCR3</accession>
<dbReference type="RefSeq" id="XP_028133779.1">
    <property type="nucleotide sequence ID" value="XM_028277978.1"/>
</dbReference>
<dbReference type="InParanoid" id="A0A6P7FCR3"/>
<evidence type="ECO:0000256" key="1">
    <source>
        <dbReference type="SAM" id="SignalP"/>
    </source>
</evidence>
<evidence type="ECO:0000313" key="2">
    <source>
        <dbReference type="RefSeq" id="XP_028133779.1"/>
    </source>
</evidence>
<feature type="chain" id="PRO_5028234353" evidence="1">
    <location>
        <begin position="23"/>
        <end position="182"/>
    </location>
</feature>
<feature type="signal peptide" evidence="1">
    <location>
        <begin position="1"/>
        <end position="22"/>
    </location>
</feature>
<keyword evidence="1" id="KW-0732">Signal</keyword>
<reference evidence="2" key="1">
    <citation type="submission" date="2025-08" db="UniProtKB">
        <authorList>
            <consortium name="RefSeq"/>
        </authorList>
    </citation>
    <scope>IDENTIFICATION</scope>
    <source>
        <tissue evidence="2">Whole insect</tissue>
    </source>
</reference>
<organism evidence="2">
    <name type="scientific">Diabrotica virgifera virgifera</name>
    <name type="common">western corn rootworm</name>
    <dbReference type="NCBI Taxonomy" id="50390"/>
    <lineage>
        <taxon>Eukaryota</taxon>
        <taxon>Metazoa</taxon>
        <taxon>Ecdysozoa</taxon>
        <taxon>Arthropoda</taxon>
        <taxon>Hexapoda</taxon>
        <taxon>Insecta</taxon>
        <taxon>Pterygota</taxon>
        <taxon>Neoptera</taxon>
        <taxon>Endopterygota</taxon>
        <taxon>Coleoptera</taxon>
        <taxon>Polyphaga</taxon>
        <taxon>Cucujiformia</taxon>
        <taxon>Chrysomeloidea</taxon>
        <taxon>Chrysomelidae</taxon>
        <taxon>Galerucinae</taxon>
        <taxon>Diabroticina</taxon>
        <taxon>Diabroticites</taxon>
        <taxon>Diabrotica</taxon>
    </lineage>
</organism>
<dbReference type="AlphaFoldDB" id="A0A6P7FCR3"/>
<proteinExistence type="predicted"/>
<dbReference type="KEGG" id="dvv:114328974"/>
<name>A0A6P7FCR3_DIAVI</name>